<reference evidence="3" key="1">
    <citation type="submission" date="2014-01" db="EMBL/GenBank/DDBJ databases">
        <title>The Genome Sequence of Anopheles farauti FAR1 (V2).</title>
        <authorList>
            <consortium name="The Broad Institute Genomics Platform"/>
            <person name="Neafsey D.E."/>
            <person name="Besansky N."/>
            <person name="Howell P."/>
            <person name="Walton C."/>
            <person name="Young S.K."/>
            <person name="Zeng Q."/>
            <person name="Gargeya S."/>
            <person name="Fitzgerald M."/>
            <person name="Haas B."/>
            <person name="Abouelleil A."/>
            <person name="Allen A.W."/>
            <person name="Alvarado L."/>
            <person name="Arachchi H.M."/>
            <person name="Berlin A.M."/>
            <person name="Chapman S.B."/>
            <person name="Gainer-Dewar J."/>
            <person name="Goldberg J."/>
            <person name="Griggs A."/>
            <person name="Gujja S."/>
            <person name="Hansen M."/>
            <person name="Howarth C."/>
            <person name="Imamovic A."/>
            <person name="Ireland A."/>
            <person name="Larimer J."/>
            <person name="McCowan C."/>
            <person name="Murphy C."/>
            <person name="Pearson M."/>
            <person name="Poon T.W."/>
            <person name="Priest M."/>
            <person name="Roberts A."/>
            <person name="Saif S."/>
            <person name="Shea T."/>
            <person name="Sisk P."/>
            <person name="Sykes S."/>
            <person name="Wortman J."/>
            <person name="Nusbaum C."/>
            <person name="Birren B."/>
        </authorList>
    </citation>
    <scope>NUCLEOTIDE SEQUENCE [LARGE SCALE GENOMIC DNA]</scope>
    <source>
        <strain evidence="3">FAR1</strain>
    </source>
</reference>
<dbReference type="VEuPathDB" id="VectorBase:AFAF019751"/>
<dbReference type="EMBL" id="AXCN02000805">
    <property type="status" value="NOT_ANNOTATED_CDS"/>
    <property type="molecule type" value="Genomic_DNA"/>
</dbReference>
<feature type="region of interest" description="Disordered" evidence="1">
    <location>
        <begin position="229"/>
        <end position="265"/>
    </location>
</feature>
<name>A0A182QZ27_9DIPT</name>
<dbReference type="EnsemblMetazoa" id="AFAF019751-RA">
    <property type="protein sequence ID" value="AFAF019751-PA"/>
    <property type="gene ID" value="AFAF019751"/>
</dbReference>
<feature type="region of interest" description="Disordered" evidence="1">
    <location>
        <begin position="38"/>
        <end position="92"/>
    </location>
</feature>
<evidence type="ECO:0000256" key="1">
    <source>
        <dbReference type="SAM" id="MobiDB-lite"/>
    </source>
</evidence>
<proteinExistence type="predicted"/>
<organism evidence="2 3">
    <name type="scientific">Anopheles farauti</name>
    <dbReference type="NCBI Taxonomy" id="69004"/>
    <lineage>
        <taxon>Eukaryota</taxon>
        <taxon>Metazoa</taxon>
        <taxon>Ecdysozoa</taxon>
        <taxon>Arthropoda</taxon>
        <taxon>Hexapoda</taxon>
        <taxon>Insecta</taxon>
        <taxon>Pterygota</taxon>
        <taxon>Neoptera</taxon>
        <taxon>Endopterygota</taxon>
        <taxon>Diptera</taxon>
        <taxon>Nematocera</taxon>
        <taxon>Culicoidea</taxon>
        <taxon>Culicidae</taxon>
        <taxon>Anophelinae</taxon>
        <taxon>Anopheles</taxon>
    </lineage>
</organism>
<reference evidence="2" key="2">
    <citation type="submission" date="2020-05" db="UniProtKB">
        <authorList>
            <consortium name="EnsemblMetazoa"/>
        </authorList>
    </citation>
    <scope>IDENTIFICATION</scope>
    <source>
        <strain evidence="2">FAR1</strain>
    </source>
</reference>
<dbReference type="Proteomes" id="UP000075886">
    <property type="component" value="Unassembled WGS sequence"/>
</dbReference>
<keyword evidence="3" id="KW-1185">Reference proteome</keyword>
<evidence type="ECO:0000313" key="2">
    <source>
        <dbReference type="EnsemblMetazoa" id="AFAF019751-PA"/>
    </source>
</evidence>
<protein>
    <submittedName>
        <fullName evidence="2">Uncharacterized protein</fullName>
    </submittedName>
</protein>
<accession>A0A182QZ27</accession>
<dbReference type="AlphaFoldDB" id="A0A182QZ27"/>
<sequence length="265" mass="28592">MVHLYQTSVAPNQTKAPAVKTGNFMATFRGLFFRTSQTKLNSSSPGAHAGDALVGSRLSPKAPIASPESGSEPSSLVLAPHSPDQATLAQHHQQHRMVTIQLPHHGDNRYDIRKNAVTANRETGARATERRRAKSAIKAVKRRSFGKRINNLWSNFGLLRSSEKIVEFANGHGSVVWAVGPARSVMPSVVTVLLNSLDRAARETSGGARSVLITARSLLTVEPTKIKASRRGLSGAGVKKTCSTSSRPPARPFGREEIRGSPRDH</sequence>
<feature type="compositionally biased region" description="Basic and acidic residues" evidence="1">
    <location>
        <begin position="253"/>
        <end position="265"/>
    </location>
</feature>
<evidence type="ECO:0000313" key="3">
    <source>
        <dbReference type="Proteomes" id="UP000075886"/>
    </source>
</evidence>